<feature type="compositionally biased region" description="Low complexity" evidence="1">
    <location>
        <begin position="57"/>
        <end position="71"/>
    </location>
</feature>
<evidence type="ECO:0000256" key="1">
    <source>
        <dbReference type="SAM" id="MobiDB-lite"/>
    </source>
</evidence>
<dbReference type="RefSeq" id="WP_267220756.1">
    <property type="nucleotide sequence ID" value="NZ_JAPCWC010000008.1"/>
</dbReference>
<organism evidence="2 3">
    <name type="scientific">Novosphingobium clariflavum</name>
    <dbReference type="NCBI Taxonomy" id="2029884"/>
    <lineage>
        <taxon>Bacteria</taxon>
        <taxon>Pseudomonadati</taxon>
        <taxon>Pseudomonadota</taxon>
        <taxon>Alphaproteobacteria</taxon>
        <taxon>Sphingomonadales</taxon>
        <taxon>Sphingomonadaceae</taxon>
        <taxon>Novosphingobium</taxon>
    </lineage>
</organism>
<reference evidence="2 3" key="1">
    <citation type="submission" date="2024-09" db="EMBL/GenBank/DDBJ databases">
        <authorList>
            <person name="Sun Q."/>
            <person name="Mori K."/>
        </authorList>
    </citation>
    <scope>NUCLEOTIDE SEQUENCE [LARGE SCALE GENOMIC DNA]</scope>
    <source>
        <strain evidence="2 3">CICC 11035S</strain>
    </source>
</reference>
<name>A0ABV6S2W2_9SPHN</name>
<proteinExistence type="predicted"/>
<keyword evidence="3" id="KW-1185">Reference proteome</keyword>
<accession>A0ABV6S2W2</accession>
<feature type="region of interest" description="Disordered" evidence="1">
    <location>
        <begin position="52"/>
        <end position="71"/>
    </location>
</feature>
<evidence type="ECO:0000313" key="2">
    <source>
        <dbReference type="EMBL" id="MFC0683082.1"/>
    </source>
</evidence>
<dbReference type="Proteomes" id="UP001589858">
    <property type="component" value="Unassembled WGS sequence"/>
</dbReference>
<evidence type="ECO:0000313" key="3">
    <source>
        <dbReference type="Proteomes" id="UP001589858"/>
    </source>
</evidence>
<comment type="caution">
    <text evidence="2">The sequence shown here is derived from an EMBL/GenBank/DDBJ whole genome shotgun (WGS) entry which is preliminary data.</text>
</comment>
<evidence type="ECO:0008006" key="4">
    <source>
        <dbReference type="Google" id="ProtNLM"/>
    </source>
</evidence>
<protein>
    <recommendedName>
        <fullName evidence="4">Terminase small subunit</fullName>
    </recommendedName>
</protein>
<dbReference type="EMBL" id="JBHLTM010000003">
    <property type="protein sequence ID" value="MFC0683082.1"/>
    <property type="molecule type" value="Genomic_DNA"/>
</dbReference>
<gene>
    <name evidence="2" type="ORF">ACFFF8_00575</name>
</gene>
<sequence>MTTVSLTAYAAMHGASRQAAAKWKSRGVLVFSGESIDIAASDERMRKAGLGRFKDGAQTAQPTPATATRNRNPVASEVAVAVDEVVDDLRAAADGGEIDEDIAGGFIEQLLAGQFRTKVQASAIKENALALKHLLVAQKEASKLIEIEVAESVIFEDRRAARDAWMAWPGRFAPLLAADLDIDSAKLTEALKPYVHQQLDELGEPLLDFTGDGEG</sequence>